<evidence type="ECO:0000256" key="4">
    <source>
        <dbReference type="ARBA" id="ARBA00022741"/>
    </source>
</evidence>
<comment type="caution">
    <text evidence="7">The sequence shown here is derived from an EMBL/GenBank/DDBJ whole genome shotgun (WGS) entry which is preliminary data.</text>
</comment>
<keyword evidence="5" id="KW-0378">Hydrolase</keyword>
<evidence type="ECO:0000256" key="1">
    <source>
        <dbReference type="ARBA" id="ARBA00022553"/>
    </source>
</evidence>
<dbReference type="AlphaFoldDB" id="A0A9X2LAP4"/>
<dbReference type="GO" id="GO:0016787">
    <property type="term" value="F:hydrolase activity"/>
    <property type="evidence" value="ECO:0007669"/>
    <property type="project" value="UniProtKB-KW"/>
</dbReference>
<dbReference type="GO" id="GO:0004540">
    <property type="term" value="F:RNA nuclease activity"/>
    <property type="evidence" value="ECO:0007669"/>
    <property type="project" value="InterPro"/>
</dbReference>
<keyword evidence="4" id="KW-0547">Nucleotide-binding</keyword>
<dbReference type="InterPro" id="IPR008201">
    <property type="entry name" value="HepT-like"/>
</dbReference>
<accession>A0A9X2LAP4</accession>
<dbReference type="InterPro" id="IPR037038">
    <property type="entry name" value="HepT-like_sf"/>
</dbReference>
<dbReference type="GO" id="GO:0000166">
    <property type="term" value="F:nucleotide binding"/>
    <property type="evidence" value="ECO:0007669"/>
    <property type="project" value="UniProtKB-KW"/>
</dbReference>
<evidence type="ECO:0000313" key="7">
    <source>
        <dbReference type="EMBL" id="MCQ8186162.1"/>
    </source>
</evidence>
<evidence type="ECO:0000313" key="8">
    <source>
        <dbReference type="Proteomes" id="UP001142610"/>
    </source>
</evidence>
<evidence type="ECO:0000256" key="5">
    <source>
        <dbReference type="ARBA" id="ARBA00022801"/>
    </source>
</evidence>
<dbReference type="Pfam" id="PF01934">
    <property type="entry name" value="HepT-like"/>
    <property type="match status" value="1"/>
</dbReference>
<keyword evidence="1" id="KW-0597">Phosphoprotein</keyword>
<sequence length="115" mass="13284">MPSSRPEQRYRDILAEIAFIFDATRGMSFEVFKQDGFTRRAVERSYAIISEAAVKLGSDAEHLVPEIPWADIRGLRNLIRHDYGEIDYQTLWEILDSDLEELRRGCRKALALLSP</sequence>
<keyword evidence="8" id="KW-1185">Reference proteome</keyword>
<proteinExistence type="inferred from homology"/>
<dbReference type="RefSeq" id="WP_256620056.1">
    <property type="nucleotide sequence ID" value="NZ_JANIBC010000013.1"/>
</dbReference>
<dbReference type="PANTHER" id="PTHR34139:SF1">
    <property type="entry name" value="RNASE MJ1380-RELATED"/>
    <property type="match status" value="1"/>
</dbReference>
<dbReference type="Gene3D" id="1.20.120.580">
    <property type="entry name" value="bsu32300-like"/>
    <property type="match status" value="1"/>
</dbReference>
<evidence type="ECO:0000256" key="3">
    <source>
        <dbReference type="ARBA" id="ARBA00022722"/>
    </source>
</evidence>
<dbReference type="PANTHER" id="PTHR34139">
    <property type="entry name" value="UPF0331 PROTEIN MJ0127"/>
    <property type="match status" value="1"/>
</dbReference>
<dbReference type="GO" id="GO:0110001">
    <property type="term" value="C:toxin-antitoxin complex"/>
    <property type="evidence" value="ECO:0007669"/>
    <property type="project" value="InterPro"/>
</dbReference>
<comment type="similarity">
    <text evidence="6">Belongs to the HepT RNase toxin family.</text>
</comment>
<keyword evidence="2" id="KW-1277">Toxin-antitoxin system</keyword>
<evidence type="ECO:0000256" key="6">
    <source>
        <dbReference type="ARBA" id="ARBA00024207"/>
    </source>
</evidence>
<keyword evidence="3" id="KW-0540">Nuclease</keyword>
<dbReference type="Proteomes" id="UP001142610">
    <property type="component" value="Unassembled WGS sequence"/>
</dbReference>
<dbReference type="EMBL" id="JANIBC010000013">
    <property type="protein sequence ID" value="MCQ8186162.1"/>
    <property type="molecule type" value="Genomic_DNA"/>
</dbReference>
<name>A0A9X2LAP4_9PROT</name>
<gene>
    <name evidence="7" type="ORF">NOG11_12305</name>
</gene>
<dbReference type="InterPro" id="IPR051813">
    <property type="entry name" value="HepT_RNase_toxin"/>
</dbReference>
<evidence type="ECO:0000256" key="2">
    <source>
        <dbReference type="ARBA" id="ARBA00022649"/>
    </source>
</evidence>
<protein>
    <submittedName>
        <fullName evidence="7">DUF86 domain-containing protein</fullName>
    </submittedName>
</protein>
<organism evidence="7 8">
    <name type="scientific">Parvularcula maris</name>
    <dbReference type="NCBI Taxonomy" id="2965077"/>
    <lineage>
        <taxon>Bacteria</taxon>
        <taxon>Pseudomonadati</taxon>
        <taxon>Pseudomonadota</taxon>
        <taxon>Alphaproteobacteria</taxon>
        <taxon>Parvularculales</taxon>
        <taxon>Parvularculaceae</taxon>
        <taxon>Parvularcula</taxon>
    </lineage>
</organism>
<reference evidence="7" key="1">
    <citation type="submission" date="2022-07" db="EMBL/GenBank/DDBJ databases">
        <title>Parvularcula maris sp. nov., an algicidal bacterium isolated from seawater.</title>
        <authorList>
            <person name="Li F."/>
        </authorList>
    </citation>
    <scope>NUCLEOTIDE SEQUENCE</scope>
    <source>
        <strain evidence="7">BGMRC 0090</strain>
    </source>
</reference>